<gene>
    <name evidence="5" type="ORF">D0907_11755</name>
</gene>
<feature type="domain" description="HTH araC/xylS-type" evidence="4">
    <location>
        <begin position="147"/>
        <end position="246"/>
    </location>
</feature>
<dbReference type="KEGG" id="pdj:D0907_11755"/>
<dbReference type="PROSITE" id="PS01124">
    <property type="entry name" value="HTH_ARAC_FAMILY_2"/>
    <property type="match status" value="1"/>
</dbReference>
<evidence type="ECO:0000256" key="3">
    <source>
        <dbReference type="ARBA" id="ARBA00023163"/>
    </source>
</evidence>
<evidence type="ECO:0000313" key="5">
    <source>
        <dbReference type="EMBL" id="AXV65894.1"/>
    </source>
</evidence>
<dbReference type="SUPFAM" id="SSF46689">
    <property type="entry name" value="Homeodomain-like"/>
    <property type="match status" value="1"/>
</dbReference>
<proteinExistence type="predicted"/>
<dbReference type="GO" id="GO:0003700">
    <property type="term" value="F:DNA-binding transcription factor activity"/>
    <property type="evidence" value="ECO:0007669"/>
    <property type="project" value="InterPro"/>
</dbReference>
<dbReference type="InterPro" id="IPR050204">
    <property type="entry name" value="AraC_XylS_family_regulators"/>
</dbReference>
<dbReference type="SMART" id="SM00342">
    <property type="entry name" value="HTH_ARAC"/>
    <property type="match status" value="1"/>
</dbReference>
<dbReference type="GO" id="GO:0043565">
    <property type="term" value="F:sequence-specific DNA binding"/>
    <property type="evidence" value="ECO:0007669"/>
    <property type="project" value="InterPro"/>
</dbReference>
<dbReference type="InterPro" id="IPR009057">
    <property type="entry name" value="Homeodomain-like_sf"/>
</dbReference>
<dbReference type="Proteomes" id="UP000264605">
    <property type="component" value="Chromosome"/>
</dbReference>
<keyword evidence="1" id="KW-0805">Transcription regulation</keyword>
<dbReference type="Pfam" id="PF12833">
    <property type="entry name" value="HTH_18"/>
    <property type="match status" value="1"/>
</dbReference>
<evidence type="ECO:0000259" key="4">
    <source>
        <dbReference type="PROSITE" id="PS01124"/>
    </source>
</evidence>
<keyword evidence="3" id="KW-0804">Transcription</keyword>
<sequence length="260" mass="29157">MSSLMNNHLTLELMTPQGDIAEIIQAIWCASAHSEGEQWLACDGATGVIFPVAGELFLDDQPVAPPYAFQQTSTHASKLSFSKEARFCGIRFNPTVLPQLHATTHSLVNVESLNTIATGLKKDASLSAFVALLSEYLTLPKVINRGTEHSKHLIRNLINLTPLETAYQRAPLSQRQLERQVKNQCGVTPKYFERIYRVKMAKQAIKDQPSMSFADIAQAYGFTDQPHFIKEFKAIMHITPAKYRRLLSDSQSKQTKLILR</sequence>
<accession>A0AAD0S1P8</accession>
<evidence type="ECO:0000256" key="2">
    <source>
        <dbReference type="ARBA" id="ARBA00023125"/>
    </source>
</evidence>
<evidence type="ECO:0000256" key="1">
    <source>
        <dbReference type="ARBA" id="ARBA00023015"/>
    </source>
</evidence>
<keyword evidence="2" id="KW-0238">DNA-binding</keyword>
<dbReference type="PANTHER" id="PTHR46796:SF13">
    <property type="entry name" value="HTH-TYPE TRANSCRIPTIONAL ACTIVATOR RHAS"/>
    <property type="match status" value="1"/>
</dbReference>
<organism evidence="5 6">
    <name type="scientific">Pseudoalteromonas lipolytica</name>
    <dbReference type="NCBI Taxonomy" id="570156"/>
    <lineage>
        <taxon>Bacteria</taxon>
        <taxon>Pseudomonadati</taxon>
        <taxon>Pseudomonadota</taxon>
        <taxon>Gammaproteobacteria</taxon>
        <taxon>Alteromonadales</taxon>
        <taxon>Pseudoalteromonadaceae</taxon>
        <taxon>Pseudoalteromonas</taxon>
    </lineage>
</organism>
<evidence type="ECO:0000313" key="6">
    <source>
        <dbReference type="Proteomes" id="UP000264605"/>
    </source>
</evidence>
<dbReference type="EMBL" id="CP032090">
    <property type="protein sequence ID" value="AXV65894.1"/>
    <property type="molecule type" value="Genomic_DNA"/>
</dbReference>
<dbReference type="Gene3D" id="1.10.10.60">
    <property type="entry name" value="Homeodomain-like"/>
    <property type="match status" value="1"/>
</dbReference>
<dbReference type="AlphaFoldDB" id="A0AAD0S1P8"/>
<protein>
    <submittedName>
        <fullName evidence="5">AraC family transcriptional regulator</fullName>
    </submittedName>
</protein>
<reference evidence="5 6" key="1">
    <citation type="submission" date="2018-08" db="EMBL/GenBank/DDBJ databases">
        <title>Draft genome sequence of Pseudoalteromonas donghaensis HJ51.</title>
        <authorList>
            <person name="Oh J."/>
            <person name="Roh D."/>
        </authorList>
    </citation>
    <scope>NUCLEOTIDE SEQUENCE [LARGE SCALE GENOMIC DNA]</scope>
    <source>
        <strain evidence="5 6">HJ51</strain>
    </source>
</reference>
<dbReference type="PANTHER" id="PTHR46796">
    <property type="entry name" value="HTH-TYPE TRANSCRIPTIONAL ACTIVATOR RHAS-RELATED"/>
    <property type="match status" value="1"/>
</dbReference>
<name>A0AAD0S1P8_9GAMM</name>
<dbReference type="InterPro" id="IPR018060">
    <property type="entry name" value="HTH_AraC"/>
</dbReference>